<evidence type="ECO:0000313" key="3">
    <source>
        <dbReference type="Proteomes" id="UP000271098"/>
    </source>
</evidence>
<keyword evidence="3" id="KW-1185">Reference proteome</keyword>
<name>A0A183E5Q7_9BILA</name>
<reference evidence="2 3" key="2">
    <citation type="submission" date="2018-11" db="EMBL/GenBank/DDBJ databases">
        <authorList>
            <consortium name="Pathogen Informatics"/>
        </authorList>
    </citation>
    <scope>NUCLEOTIDE SEQUENCE [LARGE SCALE GENOMIC DNA]</scope>
</reference>
<evidence type="ECO:0000313" key="4">
    <source>
        <dbReference type="WBParaSite" id="GPUH_0001632001-mRNA-1"/>
    </source>
</evidence>
<evidence type="ECO:0000256" key="1">
    <source>
        <dbReference type="SAM" id="MobiDB-lite"/>
    </source>
</evidence>
<feature type="compositionally biased region" description="Polar residues" evidence="1">
    <location>
        <begin position="10"/>
        <end position="25"/>
    </location>
</feature>
<dbReference type="AlphaFoldDB" id="A0A183E5Q7"/>
<dbReference type="WBParaSite" id="GPUH_0001632001-mRNA-1">
    <property type="protein sequence ID" value="GPUH_0001632001-mRNA-1"/>
    <property type="gene ID" value="GPUH_0001632001"/>
</dbReference>
<gene>
    <name evidence="2" type="ORF">GPUH_LOCUS16299</name>
</gene>
<dbReference type="Proteomes" id="UP000271098">
    <property type="component" value="Unassembled WGS sequence"/>
</dbReference>
<reference evidence="4" key="1">
    <citation type="submission" date="2016-06" db="UniProtKB">
        <authorList>
            <consortium name="WormBaseParasite"/>
        </authorList>
    </citation>
    <scope>IDENTIFICATION</scope>
</reference>
<organism evidence="4">
    <name type="scientific">Gongylonema pulchrum</name>
    <dbReference type="NCBI Taxonomy" id="637853"/>
    <lineage>
        <taxon>Eukaryota</taxon>
        <taxon>Metazoa</taxon>
        <taxon>Ecdysozoa</taxon>
        <taxon>Nematoda</taxon>
        <taxon>Chromadorea</taxon>
        <taxon>Rhabditida</taxon>
        <taxon>Spirurina</taxon>
        <taxon>Spiruromorpha</taxon>
        <taxon>Spiruroidea</taxon>
        <taxon>Gongylonematidae</taxon>
        <taxon>Gongylonema</taxon>
    </lineage>
</organism>
<feature type="region of interest" description="Disordered" evidence="1">
    <location>
        <begin position="1"/>
        <end position="28"/>
    </location>
</feature>
<accession>A0A183E5Q7</accession>
<proteinExistence type="predicted"/>
<evidence type="ECO:0000313" key="2">
    <source>
        <dbReference type="EMBL" id="VDN27615.1"/>
    </source>
</evidence>
<dbReference type="EMBL" id="UYRT01083558">
    <property type="protein sequence ID" value="VDN27615.1"/>
    <property type="molecule type" value="Genomic_DNA"/>
</dbReference>
<sequence>MDISRESESRGSWSLTVTPNPSTDKNQADLPLSYGGPLTLILFGGEALQATAYFCRDEKMLASDASFEHWKTTECKCISKSPQKIAICATDSQEMFPFFKEELANDLKWVLLPYNTMVFGLGKTDTDVENAFNVTDMEVGIGLTVIGFP</sequence>
<protein>
    <submittedName>
        <fullName evidence="4">FIST_C domain-containing protein</fullName>
    </submittedName>
</protein>